<feature type="region of interest" description="Disordered" evidence="1">
    <location>
        <begin position="25"/>
        <end position="51"/>
    </location>
</feature>
<dbReference type="EMBL" id="JAPZBR010000001">
    <property type="protein sequence ID" value="KAJ5366165.1"/>
    <property type="molecule type" value="Genomic_DNA"/>
</dbReference>
<name>A0A9W9RV34_PENBR</name>
<accession>A0A9W9RV34</accession>
<proteinExistence type="predicted"/>
<comment type="caution">
    <text evidence="2">The sequence shown here is derived from an EMBL/GenBank/DDBJ whole genome shotgun (WGS) entry which is preliminary data.</text>
</comment>
<evidence type="ECO:0000256" key="1">
    <source>
        <dbReference type="SAM" id="MobiDB-lite"/>
    </source>
</evidence>
<protein>
    <submittedName>
        <fullName evidence="2">Uncharacterized protein</fullName>
    </submittedName>
</protein>
<dbReference type="AlphaFoldDB" id="A0A9W9RV34"/>
<dbReference type="Proteomes" id="UP001148299">
    <property type="component" value="Unassembled WGS sequence"/>
</dbReference>
<feature type="compositionally biased region" description="Polar residues" evidence="1">
    <location>
        <begin position="69"/>
        <end position="80"/>
    </location>
</feature>
<evidence type="ECO:0000313" key="3">
    <source>
        <dbReference type="Proteomes" id="UP001148299"/>
    </source>
</evidence>
<reference evidence="2" key="1">
    <citation type="submission" date="2022-12" db="EMBL/GenBank/DDBJ databases">
        <authorList>
            <person name="Petersen C."/>
        </authorList>
    </citation>
    <scope>NUCLEOTIDE SEQUENCE</scope>
    <source>
        <strain evidence="2">IBT 35675</strain>
    </source>
</reference>
<keyword evidence="3" id="KW-1185">Reference proteome</keyword>
<gene>
    <name evidence="2" type="ORF">N7541_000106</name>
</gene>
<organism evidence="2 3">
    <name type="scientific">Penicillium brevicompactum</name>
    <dbReference type="NCBI Taxonomy" id="5074"/>
    <lineage>
        <taxon>Eukaryota</taxon>
        <taxon>Fungi</taxon>
        <taxon>Dikarya</taxon>
        <taxon>Ascomycota</taxon>
        <taxon>Pezizomycotina</taxon>
        <taxon>Eurotiomycetes</taxon>
        <taxon>Eurotiomycetidae</taxon>
        <taxon>Eurotiales</taxon>
        <taxon>Aspergillaceae</taxon>
        <taxon>Penicillium</taxon>
    </lineage>
</organism>
<feature type="region of interest" description="Disordered" evidence="1">
    <location>
        <begin position="65"/>
        <end position="94"/>
    </location>
</feature>
<sequence length="117" mass="13302">MADIHEYMVEGDEYLWSDTSFTYIDPDDQSDSHSEGSEDSSEYISSETSEDRAFIVSESEELDQMLEELSNTSGTESSACRSVGDEIHSETSEEPPISRLYLVLWYSWETADTTPEF</sequence>
<evidence type="ECO:0000313" key="2">
    <source>
        <dbReference type="EMBL" id="KAJ5366165.1"/>
    </source>
</evidence>
<reference evidence="2" key="2">
    <citation type="journal article" date="2023" name="IMA Fungus">
        <title>Comparative genomic study of the Penicillium genus elucidates a diverse pangenome and 15 lateral gene transfer events.</title>
        <authorList>
            <person name="Petersen C."/>
            <person name="Sorensen T."/>
            <person name="Nielsen M.R."/>
            <person name="Sondergaard T.E."/>
            <person name="Sorensen J.L."/>
            <person name="Fitzpatrick D.A."/>
            <person name="Frisvad J.C."/>
            <person name="Nielsen K.L."/>
        </authorList>
    </citation>
    <scope>NUCLEOTIDE SEQUENCE</scope>
    <source>
        <strain evidence="2">IBT 35675</strain>
    </source>
</reference>